<keyword evidence="18" id="KW-1185">Reference proteome</keyword>
<evidence type="ECO:0000256" key="6">
    <source>
        <dbReference type="ARBA" id="ARBA00022598"/>
    </source>
</evidence>
<dbReference type="InterPro" id="IPR011764">
    <property type="entry name" value="Biotin_carboxylation_dom"/>
</dbReference>
<comment type="caution">
    <text evidence="17">The sequence shown here is derived from an EMBL/GenBank/DDBJ whole genome shotgun (WGS) entry which is preliminary data.</text>
</comment>
<sequence>MFDKILIANRGEIALRIERACKELGISTVAVHSTADADAMHVKLADESVCIGGPSAKDSYLNIPHIVSACEITNADAVHPGYGFLAENARFAEILEEHEINFIGPSAEHISLMGNKIAAKETALKLGIPVVPGSDGPVSDYDEARRLAKDIGYPVLIKAASGGGGRGMKVAMFESELELALATARTEAQASFGDATVYIEKYLAKPRHIEVQVLGDGKGNAIHLGERDCSLQRRHQKVWEEALSPALNEEQRQEIGETVAAAMRKLKYKGVGTVEFLYENGEFYFIEMNTRLQVEHTITEMITGIDLVIEQIRVAAGAPLTISQDDIKFNGHAIECRINAENARTFRPSPGTITHFHPPGGLGVRVDSGAYAGYTIPPYYDSMIGKLIVHARNRNECLMRLKRALGEFVVDGIDTTIPLFNALLAEPAIADGMYDIHWLEDYLAQDS</sequence>
<keyword evidence="7" id="KW-0479">Metal-binding</keyword>
<evidence type="ECO:0000313" key="17">
    <source>
        <dbReference type="EMBL" id="MFD0987589.1"/>
    </source>
</evidence>
<protein>
    <recommendedName>
        <fullName evidence="5 14">Biotin carboxylase</fullName>
        <ecNumber evidence="4 14">6.3.4.14</ecNumber>
    </recommendedName>
    <alternativeName>
        <fullName evidence="11 14">Acetyl-coenzyme A carboxylase biotin carboxylase subunit A</fullName>
    </alternativeName>
</protein>
<dbReference type="InterPro" id="IPR011761">
    <property type="entry name" value="ATP-grasp"/>
</dbReference>
<dbReference type="GO" id="GO:0004075">
    <property type="term" value="F:biotin carboxylase activity"/>
    <property type="evidence" value="ECO:0007669"/>
    <property type="project" value="UniProtKB-EC"/>
</dbReference>
<dbReference type="PANTHER" id="PTHR48095">
    <property type="entry name" value="PYRUVATE CARBOXYLASE SUBUNIT A"/>
    <property type="match status" value="1"/>
</dbReference>
<dbReference type="PROSITE" id="PS50979">
    <property type="entry name" value="BC"/>
    <property type="match status" value="1"/>
</dbReference>
<keyword evidence="14" id="KW-0092">Biotin</keyword>
<evidence type="ECO:0000256" key="4">
    <source>
        <dbReference type="ARBA" id="ARBA00013263"/>
    </source>
</evidence>
<comment type="catalytic activity">
    <reaction evidence="12 14">
        <text>N(6)-biotinyl-L-lysyl-[protein] + hydrogencarbonate + ATP = N(6)-carboxybiotinyl-L-lysyl-[protein] + ADP + phosphate + H(+)</text>
        <dbReference type="Rhea" id="RHEA:13501"/>
        <dbReference type="Rhea" id="RHEA-COMP:10505"/>
        <dbReference type="Rhea" id="RHEA-COMP:10506"/>
        <dbReference type="ChEBI" id="CHEBI:15378"/>
        <dbReference type="ChEBI" id="CHEBI:17544"/>
        <dbReference type="ChEBI" id="CHEBI:30616"/>
        <dbReference type="ChEBI" id="CHEBI:43474"/>
        <dbReference type="ChEBI" id="CHEBI:83144"/>
        <dbReference type="ChEBI" id="CHEBI:83145"/>
        <dbReference type="ChEBI" id="CHEBI:456216"/>
        <dbReference type="EC" id="6.3.4.14"/>
    </reaction>
</comment>
<keyword evidence="9 13" id="KW-0067">ATP-binding</keyword>
<keyword evidence="14" id="KW-0443">Lipid metabolism</keyword>
<dbReference type="PROSITE" id="PS50975">
    <property type="entry name" value="ATP_GRASP"/>
    <property type="match status" value="1"/>
</dbReference>
<organism evidence="17 18">
    <name type="scientific">Methyloligella solikamskensis</name>
    <dbReference type="NCBI Taxonomy" id="1177756"/>
    <lineage>
        <taxon>Bacteria</taxon>
        <taxon>Pseudomonadati</taxon>
        <taxon>Pseudomonadota</taxon>
        <taxon>Alphaproteobacteria</taxon>
        <taxon>Hyphomicrobiales</taxon>
        <taxon>Hyphomicrobiaceae</taxon>
        <taxon>Methyloligella</taxon>
    </lineage>
</organism>
<dbReference type="NCBIfam" id="TIGR00514">
    <property type="entry name" value="accC"/>
    <property type="match status" value="1"/>
</dbReference>
<dbReference type="InterPro" id="IPR004549">
    <property type="entry name" value="Acetyl_CoA_COase_biotin_COase"/>
</dbReference>
<dbReference type="PROSITE" id="PS00866">
    <property type="entry name" value="CPSASE_1"/>
    <property type="match status" value="1"/>
</dbReference>
<evidence type="ECO:0000256" key="14">
    <source>
        <dbReference type="RuleBase" id="RU365063"/>
    </source>
</evidence>
<evidence type="ECO:0000256" key="7">
    <source>
        <dbReference type="ARBA" id="ARBA00022723"/>
    </source>
</evidence>
<comment type="function">
    <text evidence="1 14">This protein is a component of the acetyl coenzyme A carboxylase complex; first, biotin carboxylase catalyzes the carboxylation of the carrier protein and then the transcarboxylase transfers the carboxyl group to form malonyl-CoA.</text>
</comment>
<evidence type="ECO:0000256" key="3">
    <source>
        <dbReference type="ARBA" id="ARBA00011750"/>
    </source>
</evidence>
<keyword evidence="6 14" id="KW-0436">Ligase</keyword>
<dbReference type="PROSITE" id="PS00867">
    <property type="entry name" value="CPSASE_2"/>
    <property type="match status" value="1"/>
</dbReference>
<dbReference type="EC" id="6.3.4.14" evidence="4 14"/>
<dbReference type="InterPro" id="IPR016185">
    <property type="entry name" value="PreATP-grasp_dom_sf"/>
</dbReference>
<dbReference type="InterPro" id="IPR011054">
    <property type="entry name" value="Rudment_hybrid_motif"/>
</dbReference>
<evidence type="ECO:0000256" key="12">
    <source>
        <dbReference type="ARBA" id="ARBA00048600"/>
    </source>
</evidence>
<gene>
    <name evidence="17" type="primary">accC</name>
    <name evidence="17" type="ORF">ACFQ2F_10835</name>
</gene>
<evidence type="ECO:0000313" key="18">
    <source>
        <dbReference type="Proteomes" id="UP001597102"/>
    </source>
</evidence>
<evidence type="ECO:0000259" key="16">
    <source>
        <dbReference type="PROSITE" id="PS50979"/>
    </source>
</evidence>
<evidence type="ECO:0000256" key="8">
    <source>
        <dbReference type="ARBA" id="ARBA00022741"/>
    </source>
</evidence>
<evidence type="ECO:0000256" key="10">
    <source>
        <dbReference type="ARBA" id="ARBA00022842"/>
    </source>
</evidence>
<evidence type="ECO:0000259" key="15">
    <source>
        <dbReference type="PROSITE" id="PS50975"/>
    </source>
</evidence>
<keyword evidence="14" id="KW-0444">Lipid biosynthesis</keyword>
<dbReference type="InterPro" id="IPR005482">
    <property type="entry name" value="Biotin_COase_C"/>
</dbReference>
<dbReference type="SMART" id="SM00878">
    <property type="entry name" value="Biotin_carb_C"/>
    <property type="match status" value="1"/>
</dbReference>
<dbReference type="SUPFAM" id="SSF51246">
    <property type="entry name" value="Rudiment single hybrid motif"/>
    <property type="match status" value="1"/>
</dbReference>
<accession>A0ABW3JBC5</accession>
<dbReference type="Pfam" id="PF02786">
    <property type="entry name" value="CPSase_L_D2"/>
    <property type="match status" value="1"/>
</dbReference>
<dbReference type="Proteomes" id="UP001597102">
    <property type="component" value="Unassembled WGS sequence"/>
</dbReference>
<dbReference type="SUPFAM" id="SSF56059">
    <property type="entry name" value="Glutathione synthetase ATP-binding domain-like"/>
    <property type="match status" value="1"/>
</dbReference>
<dbReference type="NCBIfam" id="NF006367">
    <property type="entry name" value="PRK08591.1"/>
    <property type="match status" value="1"/>
</dbReference>
<comment type="subunit">
    <text evidence="3 14">Acetyl-CoA carboxylase is a heterohexamer of biotin carboxyl carrier protein, biotin carboxylase and the two subunits of carboxyl transferase in a 2:2 complex.</text>
</comment>
<proteinExistence type="predicted"/>
<evidence type="ECO:0000256" key="9">
    <source>
        <dbReference type="ARBA" id="ARBA00022840"/>
    </source>
</evidence>
<reference evidence="18" key="1">
    <citation type="journal article" date="2019" name="Int. J. Syst. Evol. Microbiol.">
        <title>The Global Catalogue of Microorganisms (GCM) 10K type strain sequencing project: providing services to taxonomists for standard genome sequencing and annotation.</title>
        <authorList>
            <consortium name="The Broad Institute Genomics Platform"/>
            <consortium name="The Broad Institute Genome Sequencing Center for Infectious Disease"/>
            <person name="Wu L."/>
            <person name="Ma J."/>
        </authorList>
    </citation>
    <scope>NUCLEOTIDE SEQUENCE [LARGE SCALE GENOMIC DNA]</scope>
    <source>
        <strain evidence="18">CCUG 61697</strain>
    </source>
</reference>
<evidence type="ECO:0000256" key="13">
    <source>
        <dbReference type="PROSITE-ProRule" id="PRU00409"/>
    </source>
</evidence>
<dbReference type="Pfam" id="PF02785">
    <property type="entry name" value="Biotin_carb_C"/>
    <property type="match status" value="1"/>
</dbReference>
<evidence type="ECO:0000256" key="11">
    <source>
        <dbReference type="ARBA" id="ARBA00033786"/>
    </source>
</evidence>
<keyword evidence="10" id="KW-0460">Magnesium</keyword>
<dbReference type="RefSeq" id="WP_379089718.1">
    <property type="nucleotide sequence ID" value="NZ_JBHTJO010000001.1"/>
</dbReference>
<dbReference type="InterPro" id="IPR005481">
    <property type="entry name" value="BC-like_N"/>
</dbReference>
<keyword evidence="14" id="KW-0275">Fatty acid biosynthesis</keyword>
<feature type="domain" description="Biotin carboxylation" evidence="16">
    <location>
        <begin position="1"/>
        <end position="444"/>
    </location>
</feature>
<evidence type="ECO:0000256" key="5">
    <source>
        <dbReference type="ARBA" id="ARBA00017242"/>
    </source>
</evidence>
<dbReference type="InterPro" id="IPR005479">
    <property type="entry name" value="CPAse_ATP-bd"/>
</dbReference>
<comment type="pathway">
    <text evidence="2 14">Lipid metabolism; malonyl-CoA biosynthesis; malonyl-CoA from acetyl-CoA: step 1/1.</text>
</comment>
<dbReference type="Pfam" id="PF00289">
    <property type="entry name" value="Biotin_carb_N"/>
    <property type="match status" value="1"/>
</dbReference>
<dbReference type="PANTHER" id="PTHR48095:SF2">
    <property type="entry name" value="BIOTIN CARBOXYLASE, CHLOROPLASTIC"/>
    <property type="match status" value="1"/>
</dbReference>
<keyword evidence="8 13" id="KW-0547">Nucleotide-binding</keyword>
<dbReference type="Gene3D" id="3.30.470.20">
    <property type="entry name" value="ATP-grasp fold, B domain"/>
    <property type="match status" value="1"/>
</dbReference>
<feature type="domain" description="ATP-grasp" evidence="15">
    <location>
        <begin position="120"/>
        <end position="316"/>
    </location>
</feature>
<evidence type="ECO:0000256" key="1">
    <source>
        <dbReference type="ARBA" id="ARBA00003761"/>
    </source>
</evidence>
<name>A0ABW3JBC5_9HYPH</name>
<evidence type="ECO:0000256" key="2">
    <source>
        <dbReference type="ARBA" id="ARBA00004956"/>
    </source>
</evidence>
<dbReference type="EMBL" id="JBHTJO010000001">
    <property type="protein sequence ID" value="MFD0987589.1"/>
    <property type="molecule type" value="Genomic_DNA"/>
</dbReference>
<keyword evidence="14" id="KW-0276">Fatty acid metabolism</keyword>
<dbReference type="InterPro" id="IPR051602">
    <property type="entry name" value="ACC_Biotin_Carboxylase"/>
</dbReference>
<dbReference type="SUPFAM" id="SSF52440">
    <property type="entry name" value="PreATP-grasp domain"/>
    <property type="match status" value="1"/>
</dbReference>